<evidence type="ECO:0000313" key="2">
    <source>
        <dbReference type="Proteomes" id="UP000182987"/>
    </source>
</evidence>
<accession>A0A0G9HHK4</accession>
<proteinExistence type="predicted"/>
<dbReference type="AlphaFoldDB" id="A0A0G9HHK4"/>
<keyword evidence="2" id="KW-1185">Reference proteome</keyword>
<reference evidence="2" key="1">
    <citation type="submission" date="2016-09" db="EMBL/GenBank/DDBJ databases">
        <authorList>
            <person name="Lysoe E."/>
        </authorList>
    </citation>
    <scope>NUCLEOTIDE SEQUENCE [LARGE SCALE GENOMIC DNA]</scope>
    <source>
        <strain evidence="2">LJ96T</strain>
    </source>
</reference>
<dbReference type="Proteomes" id="UP000182987">
    <property type="component" value="Chromosome"/>
</dbReference>
<dbReference type="PROSITE" id="PS51257">
    <property type="entry name" value="PROKAR_LIPOPROTEIN"/>
    <property type="match status" value="1"/>
</dbReference>
<evidence type="ECO:0000313" key="1">
    <source>
        <dbReference type="EMBL" id="APG05934.1"/>
    </source>
</evidence>
<organism evidence="1 2">
    <name type="scientific">Luteibacter rhizovicinus DSM 16549</name>
    <dbReference type="NCBI Taxonomy" id="1440763"/>
    <lineage>
        <taxon>Bacteria</taxon>
        <taxon>Pseudomonadati</taxon>
        <taxon>Pseudomonadota</taxon>
        <taxon>Gammaproteobacteria</taxon>
        <taxon>Lysobacterales</taxon>
        <taxon>Rhodanobacteraceae</taxon>
        <taxon>Luteibacter</taxon>
    </lineage>
</organism>
<dbReference type="PATRIC" id="fig|1440763.5.peg.1654"/>
<dbReference type="KEGG" id="lrz:BJI69_19855"/>
<dbReference type="EMBL" id="CP017480">
    <property type="protein sequence ID" value="APG05934.1"/>
    <property type="molecule type" value="Genomic_DNA"/>
</dbReference>
<sequence>MQNNRLLKRICAKWPHRNHALLFSTAQSCADERGARPLSRWTFTVLAFFFLTTSPVTAHGQTSAAIIDLLPTDIFESRAPAQLSDYVREQAAMHRALAFYLDEKYEVIAYRLHLSGSFGRVIKSCLYDFFVDELHAKKISSRWPDGLSSVTIWKSRRQYIAIVVSEMIPGDKAIYGYFALRKR</sequence>
<name>A0A0G9HHK4_9GAMM</name>
<protein>
    <submittedName>
        <fullName evidence="1">Uncharacterized protein</fullName>
    </submittedName>
</protein>
<gene>
    <name evidence="1" type="ORF">BJI69_19855</name>
</gene>